<evidence type="ECO:0000256" key="2">
    <source>
        <dbReference type="SAM" id="MobiDB-lite"/>
    </source>
</evidence>
<dbReference type="Pfam" id="PF12710">
    <property type="entry name" value="HAD"/>
    <property type="match status" value="1"/>
</dbReference>
<dbReference type="InterPro" id="IPR036412">
    <property type="entry name" value="HAD-like_sf"/>
</dbReference>
<organism evidence="3 4">
    <name type="scientific">Streptomyces omiyaensis</name>
    <dbReference type="NCBI Taxonomy" id="68247"/>
    <lineage>
        <taxon>Bacteria</taxon>
        <taxon>Bacillati</taxon>
        <taxon>Actinomycetota</taxon>
        <taxon>Actinomycetes</taxon>
        <taxon>Kitasatosporales</taxon>
        <taxon>Streptomycetaceae</taxon>
        <taxon>Streptomyces</taxon>
    </lineage>
</organism>
<dbReference type="RefSeq" id="WP_189853082.1">
    <property type="nucleotide sequence ID" value="NZ_BMVV01000033.1"/>
</dbReference>
<name>A0ABW7BNE0_9ACTN</name>
<keyword evidence="3" id="KW-0378">Hydrolase</keyword>
<comment type="caution">
    <text evidence="3">The sequence shown here is derived from an EMBL/GenBank/DDBJ whole genome shotgun (WGS) entry which is preliminary data.</text>
</comment>
<comment type="similarity">
    <text evidence="1">Belongs to the HAD-like hydrolase superfamily. SerB family.</text>
</comment>
<dbReference type="EMBL" id="JBICZW010000004">
    <property type="protein sequence ID" value="MFG3189043.1"/>
    <property type="molecule type" value="Genomic_DNA"/>
</dbReference>
<dbReference type="NCBIfam" id="TIGR01488">
    <property type="entry name" value="HAD-SF-IB"/>
    <property type="match status" value="1"/>
</dbReference>
<reference evidence="3 4" key="1">
    <citation type="submission" date="2024-10" db="EMBL/GenBank/DDBJ databases">
        <title>The Natural Products Discovery Center: Release of the First 8490 Sequenced Strains for Exploring Actinobacteria Biosynthetic Diversity.</title>
        <authorList>
            <person name="Kalkreuter E."/>
            <person name="Kautsar S.A."/>
            <person name="Yang D."/>
            <person name="Bader C.D."/>
            <person name="Teijaro C.N."/>
            <person name="Fluegel L."/>
            <person name="Davis C.M."/>
            <person name="Simpson J.R."/>
            <person name="Lauterbach L."/>
            <person name="Steele A.D."/>
            <person name="Gui C."/>
            <person name="Meng S."/>
            <person name="Li G."/>
            <person name="Viehrig K."/>
            <person name="Ye F."/>
            <person name="Su P."/>
            <person name="Kiefer A.F."/>
            <person name="Nichols A."/>
            <person name="Cepeda A.J."/>
            <person name="Yan W."/>
            <person name="Fan B."/>
            <person name="Jiang Y."/>
            <person name="Adhikari A."/>
            <person name="Zheng C.-J."/>
            <person name="Schuster L."/>
            <person name="Cowan T.M."/>
            <person name="Smanski M.J."/>
            <person name="Chevrette M.G."/>
            <person name="De Carvalho L.P.S."/>
            <person name="Shen B."/>
        </authorList>
    </citation>
    <scope>NUCLEOTIDE SEQUENCE [LARGE SCALE GENOMIC DNA]</scope>
    <source>
        <strain evidence="3 4">NPDC048229</strain>
    </source>
</reference>
<evidence type="ECO:0000256" key="1">
    <source>
        <dbReference type="ARBA" id="ARBA00009184"/>
    </source>
</evidence>
<evidence type="ECO:0000313" key="3">
    <source>
        <dbReference type="EMBL" id="MFG3189043.1"/>
    </source>
</evidence>
<dbReference type="InterPro" id="IPR023214">
    <property type="entry name" value="HAD_sf"/>
</dbReference>
<feature type="compositionally biased region" description="Polar residues" evidence="2">
    <location>
        <begin position="240"/>
        <end position="253"/>
    </location>
</feature>
<protein>
    <submittedName>
        <fullName evidence="3">HAD family hydrolase</fullName>
    </submittedName>
</protein>
<dbReference type="GO" id="GO:0016787">
    <property type="term" value="F:hydrolase activity"/>
    <property type="evidence" value="ECO:0007669"/>
    <property type="project" value="UniProtKB-KW"/>
</dbReference>
<sequence length="253" mass="26497">MGGRLLHVFDMDGTLLRDTSASLEIAARLGCLDELRSLEAEFAAGVIDTRGFAAALYGLWRGLTPAVVAEAFDGAPWIGGLADVLADIRGRGDRAVVVTMSPDFFAGRLRDLGVDDVVASGFPPPPFRSAPDPARILVPEDKVTAVDRLRAALGLDRDSCVAYGDSGSDVPLFSALRHTVAVNARPGLRALAAAGYDGDDLRAAYALGRKLRARARRHGRAVLPGPDHQVTGRPPKVTASAPSDANAQPSAPA</sequence>
<feature type="region of interest" description="Disordered" evidence="2">
    <location>
        <begin position="217"/>
        <end position="253"/>
    </location>
</feature>
<dbReference type="InterPro" id="IPR050582">
    <property type="entry name" value="HAD-like_SerB"/>
</dbReference>
<dbReference type="SUPFAM" id="SSF56784">
    <property type="entry name" value="HAD-like"/>
    <property type="match status" value="1"/>
</dbReference>
<accession>A0ABW7BNE0</accession>
<dbReference type="Proteomes" id="UP001604282">
    <property type="component" value="Unassembled WGS sequence"/>
</dbReference>
<dbReference type="Gene3D" id="3.40.50.1000">
    <property type="entry name" value="HAD superfamily/HAD-like"/>
    <property type="match status" value="1"/>
</dbReference>
<keyword evidence="4" id="KW-1185">Reference proteome</keyword>
<gene>
    <name evidence="3" type="ORF">ACGFYS_08890</name>
</gene>
<dbReference type="PANTHER" id="PTHR43344">
    <property type="entry name" value="PHOSPHOSERINE PHOSPHATASE"/>
    <property type="match status" value="1"/>
</dbReference>
<proteinExistence type="inferred from homology"/>
<evidence type="ECO:0000313" key="4">
    <source>
        <dbReference type="Proteomes" id="UP001604282"/>
    </source>
</evidence>